<keyword evidence="1" id="KW-0378">Hydrolase</keyword>
<reference evidence="3" key="1">
    <citation type="submission" date="2016-04" db="EMBL/GenBank/DDBJ databases">
        <authorList>
            <person name="Evans L.H."/>
            <person name="Alamgir A."/>
            <person name="Owens N."/>
            <person name="Weber N.D."/>
            <person name="Virtaneva K."/>
            <person name="Barbian K."/>
            <person name="Babar A."/>
            <person name="Rosenke K."/>
        </authorList>
    </citation>
    <scope>NUCLEOTIDE SEQUENCE</scope>
    <source>
        <strain evidence="3">86</strain>
    </source>
</reference>
<evidence type="ECO:0000256" key="1">
    <source>
        <dbReference type="ARBA" id="ARBA00022801"/>
    </source>
</evidence>
<proteinExistence type="predicted"/>
<feature type="domain" description="SMP-30/Gluconolactonase/LRE-like region" evidence="2">
    <location>
        <begin position="129"/>
        <end position="263"/>
    </location>
</feature>
<dbReference type="GO" id="GO:0016787">
    <property type="term" value="F:hydrolase activity"/>
    <property type="evidence" value="ECO:0007669"/>
    <property type="project" value="UniProtKB-KW"/>
</dbReference>
<sequence length="280" mass="31054">MESTRRGFLGSAVALAATFAADSARARWETVTRYPDPAFENLDPSFARHRLDAAAVEHLWTGARRSEGPVWVADGRYLLWSDIPNDRVLCWHETTGTVDEYLKPAGYHDGHTRDREGRVVAREHGGRRIIRVEHDGSVTVLADRFEGKRPNSPNGVVFSPDEKRLYVVEAGVNPRAIRVFDVVDGHTLANDRVFYPCRPGERPDGFRVDVDGNLWCGWGMNPEFDGVRVIDPAGAAIGHIHLPERCANLGFGGERRNRVFMAASKSLYAIYVNAKSASGG</sequence>
<dbReference type="PANTHER" id="PTHR47572:SF4">
    <property type="entry name" value="LACTONASE DRP35"/>
    <property type="match status" value="1"/>
</dbReference>
<gene>
    <name evidence="3" type="ORF">KL86APRO_12188</name>
</gene>
<name>A0A212K5N1_9PROT</name>
<organism evidence="3">
    <name type="scientific">uncultured Alphaproteobacteria bacterium</name>
    <dbReference type="NCBI Taxonomy" id="91750"/>
    <lineage>
        <taxon>Bacteria</taxon>
        <taxon>Pseudomonadati</taxon>
        <taxon>Pseudomonadota</taxon>
        <taxon>Alphaproteobacteria</taxon>
        <taxon>environmental samples</taxon>
    </lineage>
</organism>
<accession>A0A212K5N1</accession>
<protein>
    <submittedName>
        <fullName evidence="3">Gluconolactonase</fullName>
    </submittedName>
</protein>
<dbReference type="AlphaFoldDB" id="A0A212K5N1"/>
<dbReference type="Gene3D" id="2.120.10.30">
    <property type="entry name" value="TolB, C-terminal domain"/>
    <property type="match status" value="2"/>
</dbReference>
<dbReference type="InterPro" id="IPR011042">
    <property type="entry name" value="6-blade_b-propeller_TolB-like"/>
</dbReference>
<dbReference type="InterPro" id="IPR013658">
    <property type="entry name" value="SGL"/>
</dbReference>
<dbReference type="EMBL" id="FLUO01000001">
    <property type="protein sequence ID" value="SBW07011.1"/>
    <property type="molecule type" value="Genomic_DNA"/>
</dbReference>
<dbReference type="SUPFAM" id="SSF63829">
    <property type="entry name" value="Calcium-dependent phosphotriesterase"/>
    <property type="match status" value="1"/>
</dbReference>
<dbReference type="Pfam" id="PF08450">
    <property type="entry name" value="SGL"/>
    <property type="match status" value="1"/>
</dbReference>
<dbReference type="PANTHER" id="PTHR47572">
    <property type="entry name" value="LIPOPROTEIN-RELATED"/>
    <property type="match status" value="1"/>
</dbReference>
<dbReference type="PROSITE" id="PS51318">
    <property type="entry name" value="TAT"/>
    <property type="match status" value="1"/>
</dbReference>
<dbReference type="InterPro" id="IPR051262">
    <property type="entry name" value="SMP-30/CGR1_Lactonase"/>
</dbReference>
<evidence type="ECO:0000259" key="2">
    <source>
        <dbReference type="Pfam" id="PF08450"/>
    </source>
</evidence>
<dbReference type="InterPro" id="IPR006311">
    <property type="entry name" value="TAT_signal"/>
</dbReference>
<evidence type="ECO:0000313" key="3">
    <source>
        <dbReference type="EMBL" id="SBW07011.1"/>
    </source>
</evidence>